<gene>
    <name evidence="10" type="ORF">ENI35_03625</name>
</gene>
<dbReference type="GO" id="GO:0016763">
    <property type="term" value="F:pentosyltransferase activity"/>
    <property type="evidence" value="ECO:0007669"/>
    <property type="project" value="TreeGrafter"/>
</dbReference>
<keyword evidence="2" id="KW-1003">Cell membrane</keyword>
<feature type="transmembrane region" description="Helical" evidence="8">
    <location>
        <begin position="256"/>
        <end position="275"/>
    </location>
</feature>
<feature type="transmembrane region" description="Helical" evidence="8">
    <location>
        <begin position="12"/>
        <end position="28"/>
    </location>
</feature>
<evidence type="ECO:0000256" key="7">
    <source>
        <dbReference type="ARBA" id="ARBA00023136"/>
    </source>
</evidence>
<feature type="domain" description="Glycosyltransferase RgtA/B/C/D-like" evidence="9">
    <location>
        <begin position="63"/>
        <end position="213"/>
    </location>
</feature>
<feature type="transmembrane region" description="Helical" evidence="8">
    <location>
        <begin position="82"/>
        <end position="101"/>
    </location>
</feature>
<feature type="transmembrane region" description="Helical" evidence="8">
    <location>
        <begin position="158"/>
        <end position="179"/>
    </location>
</feature>
<protein>
    <recommendedName>
        <fullName evidence="9">Glycosyltransferase RgtA/B/C/D-like domain-containing protein</fullName>
    </recommendedName>
</protein>
<reference evidence="10" key="1">
    <citation type="journal article" date="2020" name="mSystems">
        <title>Genome- and Community-Level Interaction Insights into Carbon Utilization and Element Cycling Functions of Hydrothermarchaeota in Hydrothermal Sediment.</title>
        <authorList>
            <person name="Zhou Z."/>
            <person name="Liu Y."/>
            <person name="Xu W."/>
            <person name="Pan J."/>
            <person name="Luo Z.H."/>
            <person name="Li M."/>
        </authorList>
    </citation>
    <scope>NUCLEOTIDE SEQUENCE [LARGE SCALE GENOMIC DNA]</scope>
    <source>
        <strain evidence="10">HyVt-389</strain>
    </source>
</reference>
<feature type="transmembrane region" description="Helical" evidence="8">
    <location>
        <begin position="310"/>
        <end position="326"/>
    </location>
</feature>
<dbReference type="EMBL" id="DRIH01000120">
    <property type="protein sequence ID" value="HEC67887.1"/>
    <property type="molecule type" value="Genomic_DNA"/>
</dbReference>
<organism evidence="10">
    <name type="scientific">Desulfofervidus auxilii</name>
    <dbReference type="NCBI Taxonomy" id="1621989"/>
    <lineage>
        <taxon>Bacteria</taxon>
        <taxon>Pseudomonadati</taxon>
        <taxon>Thermodesulfobacteriota</taxon>
        <taxon>Candidatus Desulfofervidia</taxon>
        <taxon>Candidatus Desulfofervidales</taxon>
        <taxon>Candidatus Desulfofervidaceae</taxon>
        <taxon>Candidatus Desulfofervidus</taxon>
    </lineage>
</organism>
<keyword evidence="7 8" id="KW-0472">Membrane</keyword>
<comment type="subcellular location">
    <subcellularLocation>
        <location evidence="1">Cell membrane</location>
        <topology evidence="1">Multi-pass membrane protein</topology>
    </subcellularLocation>
</comment>
<name>A0A7C1ZNJ4_DESA2</name>
<evidence type="ECO:0000256" key="3">
    <source>
        <dbReference type="ARBA" id="ARBA00022676"/>
    </source>
</evidence>
<keyword evidence="3" id="KW-0328">Glycosyltransferase</keyword>
<dbReference type="Pfam" id="PF13231">
    <property type="entry name" value="PMT_2"/>
    <property type="match status" value="1"/>
</dbReference>
<sequence length="516" mass="60232">MTKTFFEQYEKYILFVIILFAIGIRLPYLNCPIQVDEGAYTYMAHFWLKGESLYKTRFFNVLPGLPFLYAIILKFFGESPVAIRVFISFYNALTLVFLYFAAKKLFGIKEAVITASIYAYLSWLPHIRGISGKELFMLLPCVVALYFFLCYDPKKQYHLFLCSVFSALAIFIRQSALPLVGHFALFSFLQTPKKPLKAVVIYLLGVGIPFVFILTYGYLTMGKERFLYQVFRYRIDTNSIFVGPVLYHILRCLYSLGVSGVVFLILAVIVANFYLPSELPQKTFLFSYFLFSFLGAIIGGNWFFHYYLQLIPIFSLWLGWGTVAIMEKTTLKIKAIYVGLLIIPFIFYLLAVAYTKDHCLGPEEGNAVNKKVVSYITHHTTPEETIYGLFYHNPSIYFLAKRKAGAPYLFRDELLFVPKRLEEIEKYIKDKKIDHLITYDLDYTLSIVRMHCEYDKNNTMNFVKRCFMPNFTPFCQDYPLQITLVRNIFKAIPQQYVKSKILAFPKFKVIIWNRRE</sequence>
<dbReference type="Proteomes" id="UP000885738">
    <property type="component" value="Unassembled WGS sequence"/>
</dbReference>
<proteinExistence type="predicted"/>
<evidence type="ECO:0000259" key="9">
    <source>
        <dbReference type="Pfam" id="PF13231"/>
    </source>
</evidence>
<evidence type="ECO:0000256" key="5">
    <source>
        <dbReference type="ARBA" id="ARBA00022692"/>
    </source>
</evidence>
<feature type="transmembrane region" description="Helical" evidence="8">
    <location>
        <begin position="335"/>
        <end position="354"/>
    </location>
</feature>
<accession>A0A7C1ZNJ4</accession>
<dbReference type="AlphaFoldDB" id="A0A7C1ZNJ4"/>
<feature type="transmembrane region" description="Helical" evidence="8">
    <location>
        <begin position="284"/>
        <end position="304"/>
    </location>
</feature>
<feature type="transmembrane region" description="Helical" evidence="8">
    <location>
        <begin position="58"/>
        <end position="76"/>
    </location>
</feature>
<evidence type="ECO:0000313" key="10">
    <source>
        <dbReference type="EMBL" id="HEC67887.1"/>
    </source>
</evidence>
<evidence type="ECO:0000256" key="1">
    <source>
        <dbReference type="ARBA" id="ARBA00004651"/>
    </source>
</evidence>
<feature type="transmembrane region" description="Helical" evidence="8">
    <location>
        <begin position="135"/>
        <end position="151"/>
    </location>
</feature>
<dbReference type="GO" id="GO:0009103">
    <property type="term" value="P:lipopolysaccharide biosynthetic process"/>
    <property type="evidence" value="ECO:0007669"/>
    <property type="project" value="UniProtKB-ARBA"/>
</dbReference>
<keyword evidence="4" id="KW-0808">Transferase</keyword>
<comment type="caution">
    <text evidence="10">The sequence shown here is derived from an EMBL/GenBank/DDBJ whole genome shotgun (WGS) entry which is preliminary data.</text>
</comment>
<dbReference type="InterPro" id="IPR038731">
    <property type="entry name" value="RgtA/B/C-like"/>
</dbReference>
<dbReference type="PANTHER" id="PTHR33908">
    <property type="entry name" value="MANNOSYLTRANSFERASE YKCB-RELATED"/>
    <property type="match status" value="1"/>
</dbReference>
<keyword evidence="5 8" id="KW-0812">Transmembrane</keyword>
<dbReference type="InterPro" id="IPR050297">
    <property type="entry name" value="LipidA_mod_glycosyltrf_83"/>
</dbReference>
<dbReference type="PANTHER" id="PTHR33908:SF11">
    <property type="entry name" value="MEMBRANE PROTEIN"/>
    <property type="match status" value="1"/>
</dbReference>
<keyword evidence="6 8" id="KW-1133">Transmembrane helix</keyword>
<evidence type="ECO:0000256" key="8">
    <source>
        <dbReference type="SAM" id="Phobius"/>
    </source>
</evidence>
<evidence type="ECO:0000256" key="4">
    <source>
        <dbReference type="ARBA" id="ARBA00022679"/>
    </source>
</evidence>
<evidence type="ECO:0000256" key="2">
    <source>
        <dbReference type="ARBA" id="ARBA00022475"/>
    </source>
</evidence>
<evidence type="ECO:0000256" key="6">
    <source>
        <dbReference type="ARBA" id="ARBA00022989"/>
    </source>
</evidence>
<dbReference type="GO" id="GO:0005886">
    <property type="term" value="C:plasma membrane"/>
    <property type="evidence" value="ECO:0007669"/>
    <property type="project" value="UniProtKB-SubCell"/>
</dbReference>
<feature type="transmembrane region" description="Helical" evidence="8">
    <location>
        <begin position="199"/>
        <end position="219"/>
    </location>
</feature>